<evidence type="ECO:0000256" key="4">
    <source>
        <dbReference type="PROSITE-ProRule" id="PRU01161"/>
    </source>
</evidence>
<dbReference type="InterPro" id="IPR050301">
    <property type="entry name" value="NTE"/>
</dbReference>
<feature type="short sequence motif" description="GXSXG" evidence="4">
    <location>
        <begin position="78"/>
        <end position="82"/>
    </location>
</feature>
<evidence type="ECO:0000256" key="2">
    <source>
        <dbReference type="ARBA" id="ARBA00022963"/>
    </source>
</evidence>
<reference evidence="7 8" key="1">
    <citation type="submission" date="2010-08" db="EMBL/GenBank/DDBJ databases">
        <title>Complete sequence of Gallionella capsiferriformans ES-2.</title>
        <authorList>
            <consortium name="US DOE Joint Genome Institute"/>
            <person name="Lucas S."/>
            <person name="Copeland A."/>
            <person name="Lapidus A."/>
            <person name="Cheng J.-F."/>
            <person name="Bruce D."/>
            <person name="Goodwin L."/>
            <person name="Pitluck S."/>
            <person name="Chertkov O."/>
            <person name="Davenport K.W."/>
            <person name="Detter J.C."/>
            <person name="Han C."/>
            <person name="Tapia R."/>
            <person name="Land M."/>
            <person name="Hauser L."/>
            <person name="Chang Y.-J."/>
            <person name="Jeffries C."/>
            <person name="Kyrpides N."/>
            <person name="Ivanova N."/>
            <person name="Mikhailova N."/>
            <person name="Shelobolina E.S."/>
            <person name="Picardal F."/>
            <person name="Roden E."/>
            <person name="Emerson D."/>
            <person name="Woyke T."/>
        </authorList>
    </citation>
    <scope>NUCLEOTIDE SEQUENCE [LARGE SCALE GENOMIC DNA]</scope>
    <source>
        <strain evidence="7 8">ES-2</strain>
    </source>
</reference>
<dbReference type="GO" id="GO:0016042">
    <property type="term" value="P:lipid catabolic process"/>
    <property type="evidence" value="ECO:0007669"/>
    <property type="project" value="UniProtKB-UniRule"/>
</dbReference>
<dbReference type="HOGENOM" id="CLU_047251_1_1_4"/>
<dbReference type="STRING" id="395494.Galf_1312"/>
<evidence type="ECO:0000313" key="8">
    <source>
        <dbReference type="Proteomes" id="UP000001235"/>
    </source>
</evidence>
<name>D9SFP1_GALCS</name>
<dbReference type="AlphaFoldDB" id="D9SFP1"/>
<dbReference type="eggNOG" id="COG1752">
    <property type="taxonomic scope" value="Bacteria"/>
</dbReference>
<dbReference type="Gene3D" id="3.40.1090.10">
    <property type="entry name" value="Cytosolic phospholipase A2 catalytic domain"/>
    <property type="match status" value="1"/>
</dbReference>
<feature type="short sequence motif" description="DGA/G" evidence="4">
    <location>
        <begin position="192"/>
        <end position="194"/>
    </location>
</feature>
<dbReference type="KEGG" id="gca:Galf_1312"/>
<keyword evidence="2 4" id="KW-0442">Lipid degradation</keyword>
<feature type="active site" description="Nucleophile" evidence="4">
    <location>
        <position position="80"/>
    </location>
</feature>
<accession>D9SFP1</accession>
<dbReference type="InterPro" id="IPR002641">
    <property type="entry name" value="PNPLA_dom"/>
</dbReference>
<dbReference type="EMBL" id="CP002159">
    <property type="protein sequence ID" value="ADL55338.1"/>
    <property type="molecule type" value="Genomic_DNA"/>
</dbReference>
<feature type="chain" id="PRO_5003128032" evidence="5">
    <location>
        <begin position="25"/>
        <end position="300"/>
    </location>
</feature>
<dbReference type="GO" id="GO:0016787">
    <property type="term" value="F:hydrolase activity"/>
    <property type="evidence" value="ECO:0007669"/>
    <property type="project" value="UniProtKB-UniRule"/>
</dbReference>
<feature type="signal peptide" evidence="5">
    <location>
        <begin position="1"/>
        <end position="24"/>
    </location>
</feature>
<feature type="active site" description="Proton acceptor" evidence="4">
    <location>
        <position position="192"/>
    </location>
</feature>
<evidence type="ECO:0000256" key="1">
    <source>
        <dbReference type="ARBA" id="ARBA00022801"/>
    </source>
</evidence>
<dbReference type="CDD" id="cd07205">
    <property type="entry name" value="Pat_PNPLA6_PNPLA7_NTE1_like"/>
    <property type="match status" value="1"/>
</dbReference>
<dbReference type="PROSITE" id="PS51635">
    <property type="entry name" value="PNPLA"/>
    <property type="match status" value="1"/>
</dbReference>
<keyword evidence="3 4" id="KW-0443">Lipid metabolism</keyword>
<dbReference type="PANTHER" id="PTHR14226:SF76">
    <property type="entry name" value="NTE FAMILY PROTEIN RSSA"/>
    <property type="match status" value="1"/>
</dbReference>
<keyword evidence="5" id="KW-0732">Signal</keyword>
<keyword evidence="1 4" id="KW-0378">Hydrolase</keyword>
<feature type="short sequence motif" description="GXGXXG" evidence="4">
    <location>
        <begin position="51"/>
        <end position="56"/>
    </location>
</feature>
<feature type="domain" description="PNPLA" evidence="6">
    <location>
        <begin position="47"/>
        <end position="205"/>
    </location>
</feature>
<evidence type="ECO:0000256" key="3">
    <source>
        <dbReference type="ARBA" id="ARBA00023098"/>
    </source>
</evidence>
<dbReference type="PANTHER" id="PTHR14226">
    <property type="entry name" value="NEUROPATHY TARGET ESTERASE/SWISS CHEESE D.MELANOGASTER"/>
    <property type="match status" value="1"/>
</dbReference>
<keyword evidence="8" id="KW-1185">Reference proteome</keyword>
<dbReference type="Proteomes" id="UP000001235">
    <property type="component" value="Chromosome"/>
</dbReference>
<dbReference type="InterPro" id="IPR016035">
    <property type="entry name" value="Acyl_Trfase/lysoPLipase"/>
</dbReference>
<evidence type="ECO:0000256" key="5">
    <source>
        <dbReference type="SAM" id="SignalP"/>
    </source>
</evidence>
<gene>
    <name evidence="7" type="ordered locus">Galf_1312</name>
</gene>
<organism evidence="7 8">
    <name type="scientific">Gallionella capsiferriformans (strain ES-2)</name>
    <name type="common">Gallionella ferruginea capsiferriformans (strain ES-2)</name>
    <dbReference type="NCBI Taxonomy" id="395494"/>
    <lineage>
        <taxon>Bacteria</taxon>
        <taxon>Pseudomonadati</taxon>
        <taxon>Pseudomonadota</taxon>
        <taxon>Betaproteobacteria</taxon>
        <taxon>Nitrosomonadales</taxon>
        <taxon>Gallionellaceae</taxon>
        <taxon>Gallionella</taxon>
    </lineage>
</organism>
<evidence type="ECO:0000313" key="7">
    <source>
        <dbReference type="EMBL" id="ADL55338.1"/>
    </source>
</evidence>
<dbReference type="SUPFAM" id="SSF52151">
    <property type="entry name" value="FabD/lysophospholipase-like"/>
    <property type="match status" value="1"/>
</dbReference>
<sequence precursor="true">MRRINFQRLILALALTAGGLQLSACSTVSEPKSVAPAVVRAAPKIALVLGGGGTRGFAHVGVIKALEAQGIVPDIIVGTSVGSAIGALYAAGYNGFQLQEMSIPMKEERVVDWSWPNRGLFTGKPLQTYINQSIKQVPLEKLRRTFAVVATDLATGEKVVFRTGNTGVAVSASCAVPGVFQPVVINGRSYVDGGLVRPVPAAEARALGADFVIAVNISNQPQNNKTESTVDVLMQTFDIMSQTINRYELVNADVVIRPVTRNIAQGNLDDRHLAILEGEKAVAVILPELKARLDRLRRER</sequence>
<proteinExistence type="predicted"/>
<dbReference type="Pfam" id="PF01734">
    <property type="entry name" value="Patatin"/>
    <property type="match status" value="1"/>
</dbReference>
<evidence type="ECO:0000259" key="6">
    <source>
        <dbReference type="PROSITE" id="PS51635"/>
    </source>
</evidence>
<protein>
    <submittedName>
        <fullName evidence="7">Patatin</fullName>
    </submittedName>
</protein>
<dbReference type="OrthoDB" id="5290098at2"/>